<dbReference type="STRING" id="27349.A0A0L6UJ82"/>
<keyword evidence="2" id="KW-1185">Reference proteome</keyword>
<name>A0A0L6UJ82_9BASI</name>
<dbReference type="OrthoDB" id="10543169at2759"/>
<comment type="caution">
    <text evidence="1">The sequence shown here is derived from an EMBL/GenBank/DDBJ whole genome shotgun (WGS) entry which is preliminary data.</text>
</comment>
<sequence>MMLSWLSSLWPKTIGQESIKTLITYEYKQHNFHHIKRLFPLKLVLLIEFGDAFKRDLRNLALSENGKGVKLKEKKSNHLVALEERKWDNGIKLEEKNFFEMAKLDPLALKENIGKNYDFITQCFVSGKSTE</sequence>
<dbReference type="Proteomes" id="UP000037035">
    <property type="component" value="Unassembled WGS sequence"/>
</dbReference>
<organism evidence="1 2">
    <name type="scientific">Puccinia sorghi</name>
    <dbReference type="NCBI Taxonomy" id="27349"/>
    <lineage>
        <taxon>Eukaryota</taxon>
        <taxon>Fungi</taxon>
        <taxon>Dikarya</taxon>
        <taxon>Basidiomycota</taxon>
        <taxon>Pucciniomycotina</taxon>
        <taxon>Pucciniomycetes</taxon>
        <taxon>Pucciniales</taxon>
        <taxon>Pucciniaceae</taxon>
        <taxon>Puccinia</taxon>
    </lineage>
</organism>
<reference evidence="1 2" key="1">
    <citation type="submission" date="2015-08" db="EMBL/GenBank/DDBJ databases">
        <title>Next Generation Sequencing and Analysis of the Genome of Puccinia sorghi L Schw, the Causal Agent of Maize Common Rust.</title>
        <authorList>
            <person name="Rochi L."/>
            <person name="Burguener G."/>
            <person name="Darino M."/>
            <person name="Turjanski A."/>
            <person name="Kreff E."/>
            <person name="Dieguez M.J."/>
            <person name="Sacco F."/>
        </authorList>
    </citation>
    <scope>NUCLEOTIDE SEQUENCE [LARGE SCALE GENOMIC DNA]</scope>
    <source>
        <strain evidence="1 2">RO10H11247</strain>
    </source>
</reference>
<protein>
    <submittedName>
        <fullName evidence="1">Uncharacterized protein</fullName>
    </submittedName>
</protein>
<dbReference type="AlphaFoldDB" id="A0A0L6UJ82"/>
<proteinExistence type="predicted"/>
<gene>
    <name evidence="1" type="ORF">VP01_555g6</name>
</gene>
<dbReference type="VEuPathDB" id="FungiDB:VP01_555g6"/>
<evidence type="ECO:0000313" key="1">
    <source>
        <dbReference type="EMBL" id="KNZ48578.1"/>
    </source>
</evidence>
<evidence type="ECO:0000313" key="2">
    <source>
        <dbReference type="Proteomes" id="UP000037035"/>
    </source>
</evidence>
<dbReference type="EMBL" id="LAVV01010785">
    <property type="protein sequence ID" value="KNZ48578.1"/>
    <property type="molecule type" value="Genomic_DNA"/>
</dbReference>
<accession>A0A0L6UJ82</accession>